<protein>
    <recommendedName>
        <fullName evidence="6">Glycosyltransferase family 92 protein</fullName>
        <ecNumber evidence="6">2.4.1.-</ecNumber>
    </recommendedName>
</protein>
<name>A0A8J2WMT1_9CRUS</name>
<comment type="similarity">
    <text evidence="2 6">Belongs to the glycosyltransferase 92 family.</text>
</comment>
<keyword evidence="3 6" id="KW-0328">Glycosyltransferase</keyword>
<evidence type="ECO:0000256" key="4">
    <source>
        <dbReference type="ARBA" id="ARBA00022679"/>
    </source>
</evidence>
<keyword evidence="5 6" id="KW-0472">Membrane</keyword>
<proteinExistence type="inferred from homology"/>
<keyword evidence="6" id="KW-0812">Transmembrane</keyword>
<feature type="transmembrane region" description="Helical" evidence="6">
    <location>
        <begin position="7"/>
        <end position="23"/>
    </location>
</feature>
<evidence type="ECO:0000256" key="6">
    <source>
        <dbReference type="RuleBase" id="RU366017"/>
    </source>
</evidence>
<dbReference type="EC" id="2.4.1.-" evidence="6"/>
<evidence type="ECO:0000256" key="1">
    <source>
        <dbReference type="ARBA" id="ARBA00004370"/>
    </source>
</evidence>
<reference evidence="7" key="1">
    <citation type="submission" date="2021-11" db="EMBL/GenBank/DDBJ databases">
        <authorList>
            <person name="Schell T."/>
        </authorList>
    </citation>
    <scope>NUCLEOTIDE SEQUENCE</scope>
    <source>
        <strain evidence="7">M5</strain>
    </source>
</reference>
<organism evidence="7 8">
    <name type="scientific">Daphnia galeata</name>
    <dbReference type="NCBI Taxonomy" id="27404"/>
    <lineage>
        <taxon>Eukaryota</taxon>
        <taxon>Metazoa</taxon>
        <taxon>Ecdysozoa</taxon>
        <taxon>Arthropoda</taxon>
        <taxon>Crustacea</taxon>
        <taxon>Branchiopoda</taxon>
        <taxon>Diplostraca</taxon>
        <taxon>Cladocera</taxon>
        <taxon>Anomopoda</taxon>
        <taxon>Daphniidae</taxon>
        <taxon>Daphnia</taxon>
    </lineage>
</organism>
<evidence type="ECO:0000256" key="5">
    <source>
        <dbReference type="ARBA" id="ARBA00023136"/>
    </source>
</evidence>
<dbReference type="Proteomes" id="UP000789390">
    <property type="component" value="Unassembled WGS sequence"/>
</dbReference>
<keyword evidence="6" id="KW-1133">Transmembrane helix</keyword>
<keyword evidence="4 6" id="KW-0808">Transferase</keyword>
<evidence type="ECO:0000313" key="8">
    <source>
        <dbReference type="Proteomes" id="UP000789390"/>
    </source>
</evidence>
<dbReference type="GO" id="GO:0016020">
    <property type="term" value="C:membrane"/>
    <property type="evidence" value="ECO:0007669"/>
    <property type="project" value="UniProtKB-SubCell"/>
</dbReference>
<dbReference type="AlphaFoldDB" id="A0A8J2WMT1"/>
<dbReference type="OrthoDB" id="6433308at2759"/>
<sequence length="407" mass="46101">MRKYYQLILFLLSIVSLVCFVIYKHEYDRLRNVLEVLNVFGSTITDVPQISELQGICSNGSVEFIPDFWHKYSELLVYAAFKVANEKGWSLNSVAIVKHNSSVSLKQTMCALISGDDKFEGTMEWKKIEEDNDYVAYSVVCNVPEMIGNSHLFSLYDSKSSLQPLNVPLHLGPTHLKDHATSLCVLSNDPYWHVDGLADFIHYYSLLGVDNFYLYHRGIGDQVISSLQTLARALSNVTVHLTTWNRPISSSPLVDFALINHDCTWRHGAKHGPSVTVQFGHFLTLPKGLGLKEFLVKARDHSNEPSFEVRIPLQTICSNLSATETSLVRRARMINPKNKLIKTGMLRWTEAPNHPGNPETVKVDSQVVKLLIFEQCRTTQKGKTEDEAIRTFRALAQNIPRLKNLLK</sequence>
<dbReference type="EMBL" id="CAKKLH010000323">
    <property type="protein sequence ID" value="CAH0112179.1"/>
    <property type="molecule type" value="Genomic_DNA"/>
</dbReference>
<gene>
    <name evidence="7" type="ORF">DGAL_LOCUS15891</name>
</gene>
<comment type="subcellular location">
    <subcellularLocation>
        <location evidence="1">Membrane</location>
    </subcellularLocation>
</comment>
<accession>A0A8J2WMT1</accession>
<dbReference type="GO" id="GO:0016757">
    <property type="term" value="F:glycosyltransferase activity"/>
    <property type="evidence" value="ECO:0007669"/>
    <property type="project" value="UniProtKB-UniRule"/>
</dbReference>
<dbReference type="Pfam" id="PF01697">
    <property type="entry name" value="Glyco_transf_92"/>
    <property type="match status" value="1"/>
</dbReference>
<dbReference type="InterPro" id="IPR008166">
    <property type="entry name" value="Glyco_transf_92"/>
</dbReference>
<keyword evidence="8" id="KW-1185">Reference proteome</keyword>
<comment type="caution">
    <text evidence="7">The sequence shown here is derived from an EMBL/GenBank/DDBJ whole genome shotgun (WGS) entry which is preliminary data.</text>
</comment>
<evidence type="ECO:0000256" key="2">
    <source>
        <dbReference type="ARBA" id="ARBA00007647"/>
    </source>
</evidence>
<evidence type="ECO:0000313" key="7">
    <source>
        <dbReference type="EMBL" id="CAH0112179.1"/>
    </source>
</evidence>
<evidence type="ECO:0000256" key="3">
    <source>
        <dbReference type="ARBA" id="ARBA00022676"/>
    </source>
</evidence>